<comment type="caution">
    <text evidence="2">The sequence shown here is derived from an EMBL/GenBank/DDBJ whole genome shotgun (WGS) entry which is preliminary data.</text>
</comment>
<evidence type="ECO:0000313" key="3">
    <source>
        <dbReference type="Proteomes" id="UP000287651"/>
    </source>
</evidence>
<proteinExistence type="predicted"/>
<dbReference type="AlphaFoldDB" id="A0A426Y3B9"/>
<dbReference type="Proteomes" id="UP000287651">
    <property type="component" value="Unassembled WGS sequence"/>
</dbReference>
<organism evidence="2 3">
    <name type="scientific">Ensete ventricosum</name>
    <name type="common">Abyssinian banana</name>
    <name type="synonym">Musa ensete</name>
    <dbReference type="NCBI Taxonomy" id="4639"/>
    <lineage>
        <taxon>Eukaryota</taxon>
        <taxon>Viridiplantae</taxon>
        <taxon>Streptophyta</taxon>
        <taxon>Embryophyta</taxon>
        <taxon>Tracheophyta</taxon>
        <taxon>Spermatophyta</taxon>
        <taxon>Magnoliopsida</taxon>
        <taxon>Liliopsida</taxon>
        <taxon>Zingiberales</taxon>
        <taxon>Musaceae</taxon>
        <taxon>Ensete</taxon>
    </lineage>
</organism>
<dbReference type="EMBL" id="AMZH03015311">
    <property type="protein sequence ID" value="RRT46245.1"/>
    <property type="molecule type" value="Genomic_DNA"/>
</dbReference>
<accession>A0A426Y3B9</accession>
<protein>
    <submittedName>
        <fullName evidence="2">Uncharacterized protein</fullName>
    </submittedName>
</protein>
<name>A0A426Y3B9_ENSVE</name>
<sequence length="73" mass="8008">MLHGIRTAQAVKPVRPRPAGPNQPPSVAQTMSPRLHASTPRLSRLRSSRGFHAASEPRLPPRRACVMRVRVGP</sequence>
<gene>
    <name evidence="2" type="ORF">B296_00051897</name>
</gene>
<reference evidence="2 3" key="1">
    <citation type="journal article" date="2014" name="Agronomy (Basel)">
        <title>A Draft Genome Sequence for Ensete ventricosum, the Drought-Tolerant Tree Against Hunger.</title>
        <authorList>
            <person name="Harrison J."/>
            <person name="Moore K.A."/>
            <person name="Paszkiewicz K."/>
            <person name="Jones T."/>
            <person name="Grant M."/>
            <person name="Ambacheew D."/>
            <person name="Muzemil S."/>
            <person name="Studholme D.J."/>
        </authorList>
    </citation>
    <scope>NUCLEOTIDE SEQUENCE [LARGE SCALE GENOMIC DNA]</scope>
</reference>
<feature type="region of interest" description="Disordered" evidence="1">
    <location>
        <begin position="1"/>
        <end position="59"/>
    </location>
</feature>
<evidence type="ECO:0000256" key="1">
    <source>
        <dbReference type="SAM" id="MobiDB-lite"/>
    </source>
</evidence>
<evidence type="ECO:0000313" key="2">
    <source>
        <dbReference type="EMBL" id="RRT46245.1"/>
    </source>
</evidence>